<dbReference type="Proteomes" id="UP000009168">
    <property type="component" value="Unassembled WGS sequence"/>
</dbReference>
<dbReference type="GeneID" id="24442089"/>
<evidence type="ECO:0000313" key="1">
    <source>
        <dbReference type="EMBL" id="EWS72933.1"/>
    </source>
</evidence>
<accession>W7X973</accession>
<name>W7X973_TETTS</name>
<sequence length="109" mass="13511">ELNQQRKNKKNQSQQKELYWLIVFIIKNITIQNKQTIFTEDQVPNLRDQCNLLKQSLSLMHPLHQFYYYFLKIEEKMYHQIVNLKEKMQKKYELIRLINQQQKQKSIIK</sequence>
<dbReference type="RefSeq" id="XP_012654533.1">
    <property type="nucleotide sequence ID" value="XM_012799079.1"/>
</dbReference>
<keyword evidence="2" id="KW-1185">Reference proteome</keyword>
<dbReference type="InParanoid" id="W7X973"/>
<gene>
    <name evidence="1" type="ORF">TTHERM_001285920</name>
</gene>
<dbReference type="KEGG" id="tet:TTHERM_001285920"/>
<protein>
    <submittedName>
        <fullName evidence="1">Uncharacterized protein</fullName>
    </submittedName>
</protein>
<dbReference type="AlphaFoldDB" id="W7X973"/>
<proteinExistence type="predicted"/>
<reference evidence="2" key="1">
    <citation type="journal article" date="2006" name="PLoS Biol.">
        <title>Macronuclear genome sequence of the ciliate Tetrahymena thermophila, a model eukaryote.</title>
        <authorList>
            <person name="Eisen J.A."/>
            <person name="Coyne R.S."/>
            <person name="Wu M."/>
            <person name="Wu D."/>
            <person name="Thiagarajan M."/>
            <person name="Wortman J.R."/>
            <person name="Badger J.H."/>
            <person name="Ren Q."/>
            <person name="Amedeo P."/>
            <person name="Jones K.M."/>
            <person name="Tallon L.J."/>
            <person name="Delcher A.L."/>
            <person name="Salzberg S.L."/>
            <person name="Silva J.C."/>
            <person name="Haas B.J."/>
            <person name="Majoros W.H."/>
            <person name="Farzad M."/>
            <person name="Carlton J.M."/>
            <person name="Smith R.K. Jr."/>
            <person name="Garg J."/>
            <person name="Pearlman R.E."/>
            <person name="Karrer K.M."/>
            <person name="Sun L."/>
            <person name="Manning G."/>
            <person name="Elde N.C."/>
            <person name="Turkewitz A.P."/>
            <person name="Asai D.J."/>
            <person name="Wilkes D.E."/>
            <person name="Wang Y."/>
            <person name="Cai H."/>
            <person name="Collins K."/>
            <person name="Stewart B.A."/>
            <person name="Lee S.R."/>
            <person name="Wilamowska K."/>
            <person name="Weinberg Z."/>
            <person name="Ruzzo W.L."/>
            <person name="Wloga D."/>
            <person name="Gaertig J."/>
            <person name="Frankel J."/>
            <person name="Tsao C.-C."/>
            <person name="Gorovsky M.A."/>
            <person name="Keeling P.J."/>
            <person name="Waller R.F."/>
            <person name="Patron N.J."/>
            <person name="Cherry J.M."/>
            <person name="Stover N.A."/>
            <person name="Krieger C.J."/>
            <person name="del Toro C."/>
            <person name="Ryder H.F."/>
            <person name="Williamson S.C."/>
            <person name="Barbeau R.A."/>
            <person name="Hamilton E.P."/>
            <person name="Orias E."/>
        </authorList>
    </citation>
    <scope>NUCLEOTIDE SEQUENCE [LARGE SCALE GENOMIC DNA]</scope>
    <source>
        <strain evidence="2">SB210</strain>
    </source>
</reference>
<evidence type="ECO:0000313" key="2">
    <source>
        <dbReference type="Proteomes" id="UP000009168"/>
    </source>
</evidence>
<feature type="non-terminal residue" evidence="1">
    <location>
        <position position="1"/>
    </location>
</feature>
<dbReference type="EMBL" id="GG662582">
    <property type="protein sequence ID" value="EWS72933.1"/>
    <property type="molecule type" value="Genomic_DNA"/>
</dbReference>
<organism evidence="1 2">
    <name type="scientific">Tetrahymena thermophila (strain SB210)</name>
    <dbReference type="NCBI Taxonomy" id="312017"/>
    <lineage>
        <taxon>Eukaryota</taxon>
        <taxon>Sar</taxon>
        <taxon>Alveolata</taxon>
        <taxon>Ciliophora</taxon>
        <taxon>Intramacronucleata</taxon>
        <taxon>Oligohymenophorea</taxon>
        <taxon>Hymenostomatida</taxon>
        <taxon>Tetrahymenina</taxon>
        <taxon>Tetrahymenidae</taxon>
        <taxon>Tetrahymena</taxon>
    </lineage>
</organism>